<organism evidence="2 3">
    <name type="scientific">Parathielavia appendiculata</name>
    <dbReference type="NCBI Taxonomy" id="2587402"/>
    <lineage>
        <taxon>Eukaryota</taxon>
        <taxon>Fungi</taxon>
        <taxon>Dikarya</taxon>
        <taxon>Ascomycota</taxon>
        <taxon>Pezizomycotina</taxon>
        <taxon>Sordariomycetes</taxon>
        <taxon>Sordariomycetidae</taxon>
        <taxon>Sordariales</taxon>
        <taxon>Chaetomiaceae</taxon>
        <taxon>Parathielavia</taxon>
    </lineage>
</organism>
<evidence type="ECO:0000256" key="1">
    <source>
        <dbReference type="SAM" id="MobiDB-lite"/>
    </source>
</evidence>
<dbReference type="AlphaFoldDB" id="A0AAN6Z7U1"/>
<gene>
    <name evidence="2" type="ORF">N657DRAFT_641857</name>
</gene>
<dbReference type="Proteomes" id="UP001302602">
    <property type="component" value="Unassembled WGS sequence"/>
</dbReference>
<feature type="compositionally biased region" description="Basic residues" evidence="1">
    <location>
        <begin position="242"/>
        <end position="257"/>
    </location>
</feature>
<dbReference type="Pfam" id="PF09428">
    <property type="entry name" value="DUF2011"/>
    <property type="match status" value="1"/>
</dbReference>
<feature type="compositionally biased region" description="Basic and acidic residues" evidence="1">
    <location>
        <begin position="1"/>
        <end position="15"/>
    </location>
</feature>
<sequence length="291" mass="32717">MFELPDAKRVRREDLYSSPHSSRSSSPEHDYSPKVAELRAKLKTRLSDLLSLSVNVASTTADTASRSAKYDEDAQEEGPHEAEFTFRLFSTSTADAVPKVVLAPDDEDEARRPYSGPAISQRPVSHYLRGELTPRERAQFEYSAVTGQEVLAWAGQRAWGLEVPWRVTRVVLTVDGKEKTGNGMHGRLQQRQKLGAQLEEGKKKKRPGKKTRIVLRKREKARREAEAAAQKLKMSKEEHLKEKKKRLNHLKKLKRRQKEKEKKLAARGEAGGERQHGAAASGEEGSSDGDE</sequence>
<keyword evidence="3" id="KW-1185">Reference proteome</keyword>
<evidence type="ECO:0000313" key="3">
    <source>
        <dbReference type="Proteomes" id="UP001302602"/>
    </source>
</evidence>
<feature type="compositionally biased region" description="Low complexity" evidence="1">
    <location>
        <begin position="16"/>
        <end position="25"/>
    </location>
</feature>
<feature type="region of interest" description="Disordered" evidence="1">
    <location>
        <begin position="227"/>
        <end position="291"/>
    </location>
</feature>
<dbReference type="RefSeq" id="XP_062651579.1">
    <property type="nucleotide sequence ID" value="XM_062792224.1"/>
</dbReference>
<reference evidence="2" key="2">
    <citation type="submission" date="2023-05" db="EMBL/GenBank/DDBJ databases">
        <authorList>
            <consortium name="Lawrence Berkeley National Laboratory"/>
            <person name="Steindorff A."/>
            <person name="Hensen N."/>
            <person name="Bonometti L."/>
            <person name="Westerberg I."/>
            <person name="Brannstrom I.O."/>
            <person name="Guillou S."/>
            <person name="Cros-Aarteil S."/>
            <person name="Calhoun S."/>
            <person name="Haridas S."/>
            <person name="Kuo A."/>
            <person name="Mondo S."/>
            <person name="Pangilinan J."/>
            <person name="Riley R."/>
            <person name="Labutti K."/>
            <person name="Andreopoulos B."/>
            <person name="Lipzen A."/>
            <person name="Chen C."/>
            <person name="Yanf M."/>
            <person name="Daum C."/>
            <person name="Ng V."/>
            <person name="Clum A."/>
            <person name="Ohm R."/>
            <person name="Martin F."/>
            <person name="Silar P."/>
            <person name="Natvig D."/>
            <person name="Lalanne C."/>
            <person name="Gautier V."/>
            <person name="Ament-Velasquez S.L."/>
            <person name="Kruys A."/>
            <person name="Hutchinson M.I."/>
            <person name="Powell A.J."/>
            <person name="Barry K."/>
            <person name="Miller A.N."/>
            <person name="Grigoriev I.V."/>
            <person name="Debuchy R."/>
            <person name="Gladieux P."/>
            <person name="Thoren M.H."/>
            <person name="Johannesson H."/>
        </authorList>
    </citation>
    <scope>NUCLEOTIDE SEQUENCE</scope>
    <source>
        <strain evidence="2">CBS 731.68</strain>
    </source>
</reference>
<dbReference type="InterPro" id="IPR018555">
    <property type="entry name" value="C630.06c-like"/>
</dbReference>
<feature type="region of interest" description="Disordered" evidence="1">
    <location>
        <begin position="1"/>
        <end position="34"/>
    </location>
</feature>
<proteinExistence type="predicted"/>
<dbReference type="GeneID" id="87828993"/>
<reference evidence="2" key="1">
    <citation type="journal article" date="2023" name="Mol. Phylogenet. Evol.">
        <title>Genome-scale phylogeny and comparative genomics of the fungal order Sordariales.</title>
        <authorList>
            <person name="Hensen N."/>
            <person name="Bonometti L."/>
            <person name="Westerberg I."/>
            <person name="Brannstrom I.O."/>
            <person name="Guillou S."/>
            <person name="Cros-Aarteil S."/>
            <person name="Calhoun S."/>
            <person name="Haridas S."/>
            <person name="Kuo A."/>
            <person name="Mondo S."/>
            <person name="Pangilinan J."/>
            <person name="Riley R."/>
            <person name="LaButti K."/>
            <person name="Andreopoulos B."/>
            <person name="Lipzen A."/>
            <person name="Chen C."/>
            <person name="Yan M."/>
            <person name="Daum C."/>
            <person name="Ng V."/>
            <person name="Clum A."/>
            <person name="Steindorff A."/>
            <person name="Ohm R.A."/>
            <person name="Martin F."/>
            <person name="Silar P."/>
            <person name="Natvig D.O."/>
            <person name="Lalanne C."/>
            <person name="Gautier V."/>
            <person name="Ament-Velasquez S.L."/>
            <person name="Kruys A."/>
            <person name="Hutchinson M.I."/>
            <person name="Powell A.J."/>
            <person name="Barry K."/>
            <person name="Miller A.N."/>
            <person name="Grigoriev I.V."/>
            <person name="Debuchy R."/>
            <person name="Gladieux P."/>
            <person name="Hiltunen Thoren M."/>
            <person name="Johannesson H."/>
        </authorList>
    </citation>
    <scope>NUCLEOTIDE SEQUENCE</scope>
    <source>
        <strain evidence="2">CBS 731.68</strain>
    </source>
</reference>
<evidence type="ECO:0000313" key="2">
    <source>
        <dbReference type="EMBL" id="KAK4127808.1"/>
    </source>
</evidence>
<feature type="compositionally biased region" description="Basic and acidic residues" evidence="1">
    <location>
        <begin position="258"/>
        <end position="276"/>
    </location>
</feature>
<dbReference type="EMBL" id="MU853224">
    <property type="protein sequence ID" value="KAK4127808.1"/>
    <property type="molecule type" value="Genomic_DNA"/>
</dbReference>
<name>A0AAN6Z7U1_9PEZI</name>
<accession>A0AAN6Z7U1</accession>
<protein>
    <submittedName>
        <fullName evidence="2">Uncharacterized protein</fullName>
    </submittedName>
</protein>
<comment type="caution">
    <text evidence="2">The sequence shown here is derived from an EMBL/GenBank/DDBJ whole genome shotgun (WGS) entry which is preliminary data.</text>
</comment>